<dbReference type="InterPro" id="IPR025269">
    <property type="entry name" value="SAM-like_dom"/>
</dbReference>
<keyword evidence="4" id="KW-0233">DNA recombination</keyword>
<dbReference type="InterPro" id="IPR011010">
    <property type="entry name" value="DNA_brk_join_enz"/>
</dbReference>
<dbReference type="Gene3D" id="1.10.443.10">
    <property type="entry name" value="Intergrase catalytic core"/>
    <property type="match status" value="1"/>
</dbReference>
<protein>
    <recommendedName>
        <fullName evidence="10">Tyr recombinase domain-containing protein</fullName>
    </recommendedName>
</protein>
<dbReference type="GO" id="GO:0006310">
    <property type="term" value="P:DNA recombination"/>
    <property type="evidence" value="ECO:0007669"/>
    <property type="project" value="UniProtKB-KW"/>
</dbReference>
<dbReference type="InterPro" id="IPR044068">
    <property type="entry name" value="CB"/>
</dbReference>
<dbReference type="EMBL" id="LR586016">
    <property type="protein sequence ID" value="VIP03099.1"/>
    <property type="molecule type" value="Genomic_DNA"/>
</dbReference>
<dbReference type="InParanoid" id="A0A6C2YPJ0"/>
<accession>A0A6C2YPJ0</accession>
<dbReference type="Pfam" id="PF13102">
    <property type="entry name" value="Phage_int_SAM_5"/>
    <property type="match status" value="1"/>
</dbReference>
<evidence type="ECO:0000313" key="9">
    <source>
        <dbReference type="Proteomes" id="UP000464378"/>
    </source>
</evidence>
<dbReference type="PANTHER" id="PTHR30349">
    <property type="entry name" value="PHAGE INTEGRASE-RELATED"/>
    <property type="match status" value="1"/>
</dbReference>
<dbReference type="PANTHER" id="PTHR30349:SF41">
    <property type="entry name" value="INTEGRASE_RECOMBINASE PROTEIN MJ0367-RELATED"/>
    <property type="match status" value="1"/>
</dbReference>
<keyword evidence="3 5" id="KW-0238">DNA-binding</keyword>
<dbReference type="AlphaFoldDB" id="A0A6C2YPJ0"/>
<dbReference type="CDD" id="cd00397">
    <property type="entry name" value="DNA_BRE_C"/>
    <property type="match status" value="1"/>
</dbReference>
<keyword evidence="2" id="KW-0229">DNA integration</keyword>
<dbReference type="GO" id="GO:0015074">
    <property type="term" value="P:DNA integration"/>
    <property type="evidence" value="ECO:0007669"/>
    <property type="project" value="UniProtKB-KW"/>
</dbReference>
<keyword evidence="9" id="KW-1185">Reference proteome</keyword>
<dbReference type="InterPro" id="IPR010998">
    <property type="entry name" value="Integrase_recombinase_N"/>
</dbReference>
<evidence type="ECO:0000313" key="8">
    <source>
        <dbReference type="EMBL" id="VIP03099.1"/>
    </source>
</evidence>
<sequence>MASMISDANGRRRIEFKGPDLRRRTVRLGKMSKKDADSICRQIELLLNSVTSSIPIPRETIAWLEDIGPELRQRLAATGLIPTQRLETLKGLLDEFVLNREDVKPATLEVWQQPARNLVEYFGADRSLRSISPGDAEKFARWLGTQKLAPSTVAKRIAFARTFFHTARKNRLIEENPFAEVKGPVADVRGRQSFVTREMMNQLLRHANPEWRIILTLARYGGLRCPSEVLSLRWEDIDWDRGRMVVQAPKTERYAGKATREIPLFPELNDYLQEARGRAEAGQIYVVGGNFRERANRPTGWKNCNIRTSFGKLIKRAGLEQWPRMFHNLRSSRETELLEDFPVHVVAAWMGHAVQVSLKHYAQITDDHFLRAVEKPDVKSDVK</sequence>
<name>A0A6C2YPJ0_9BACT</name>
<dbReference type="KEGG" id="tim:GMBLW1_08610"/>
<dbReference type="InterPro" id="IPR013762">
    <property type="entry name" value="Integrase-like_cat_sf"/>
</dbReference>
<organism evidence="8">
    <name type="scientific">Tuwongella immobilis</name>
    <dbReference type="NCBI Taxonomy" id="692036"/>
    <lineage>
        <taxon>Bacteria</taxon>
        <taxon>Pseudomonadati</taxon>
        <taxon>Planctomycetota</taxon>
        <taxon>Planctomycetia</taxon>
        <taxon>Gemmatales</taxon>
        <taxon>Gemmataceae</taxon>
        <taxon>Tuwongella</taxon>
    </lineage>
</organism>
<dbReference type="InterPro" id="IPR002104">
    <property type="entry name" value="Integrase_catalytic"/>
</dbReference>
<evidence type="ECO:0000256" key="3">
    <source>
        <dbReference type="ARBA" id="ARBA00023125"/>
    </source>
</evidence>
<dbReference type="Pfam" id="PF00589">
    <property type="entry name" value="Phage_integrase"/>
    <property type="match status" value="1"/>
</dbReference>
<gene>
    <name evidence="8" type="ORF">GMBLW1_08610</name>
</gene>
<reference evidence="8" key="1">
    <citation type="submission" date="2019-04" db="EMBL/GenBank/DDBJ databases">
        <authorList>
            <consortium name="Science for Life Laboratories"/>
        </authorList>
    </citation>
    <scope>NUCLEOTIDE SEQUENCE</scope>
    <source>
        <strain evidence="8">MBLW1</strain>
    </source>
</reference>
<dbReference type="EMBL" id="LR593887">
    <property type="protein sequence ID" value="VTS03384.1"/>
    <property type="molecule type" value="Genomic_DNA"/>
</dbReference>
<proteinExistence type="inferred from homology"/>
<evidence type="ECO:0000259" key="7">
    <source>
        <dbReference type="PROSITE" id="PS51900"/>
    </source>
</evidence>
<evidence type="ECO:0000256" key="2">
    <source>
        <dbReference type="ARBA" id="ARBA00022908"/>
    </source>
</evidence>
<evidence type="ECO:0000256" key="5">
    <source>
        <dbReference type="PROSITE-ProRule" id="PRU01248"/>
    </source>
</evidence>
<dbReference type="GO" id="GO:0003677">
    <property type="term" value="F:DNA binding"/>
    <property type="evidence" value="ECO:0007669"/>
    <property type="project" value="UniProtKB-UniRule"/>
</dbReference>
<dbReference type="PROSITE" id="PS51898">
    <property type="entry name" value="TYR_RECOMBINASE"/>
    <property type="match status" value="1"/>
</dbReference>
<evidence type="ECO:0000259" key="6">
    <source>
        <dbReference type="PROSITE" id="PS51898"/>
    </source>
</evidence>
<dbReference type="Gene3D" id="1.10.150.130">
    <property type="match status" value="1"/>
</dbReference>
<feature type="domain" description="Core-binding (CB)" evidence="7">
    <location>
        <begin position="87"/>
        <end position="168"/>
    </location>
</feature>
<evidence type="ECO:0000256" key="1">
    <source>
        <dbReference type="ARBA" id="ARBA00008857"/>
    </source>
</evidence>
<evidence type="ECO:0008006" key="10">
    <source>
        <dbReference type="Google" id="ProtNLM"/>
    </source>
</evidence>
<dbReference type="PROSITE" id="PS51900">
    <property type="entry name" value="CB"/>
    <property type="match status" value="1"/>
</dbReference>
<dbReference type="Proteomes" id="UP000464378">
    <property type="component" value="Chromosome"/>
</dbReference>
<feature type="domain" description="Tyr recombinase" evidence="6">
    <location>
        <begin position="190"/>
        <end position="374"/>
    </location>
</feature>
<dbReference type="InterPro" id="IPR050090">
    <property type="entry name" value="Tyrosine_recombinase_XerCD"/>
</dbReference>
<dbReference type="SUPFAM" id="SSF56349">
    <property type="entry name" value="DNA breaking-rejoining enzymes"/>
    <property type="match status" value="1"/>
</dbReference>
<comment type="similarity">
    <text evidence="1">Belongs to the 'phage' integrase family.</text>
</comment>
<evidence type="ECO:0000256" key="4">
    <source>
        <dbReference type="ARBA" id="ARBA00023172"/>
    </source>
</evidence>